<organism evidence="1 3">
    <name type="scientific">Streptomyces pactum</name>
    <dbReference type="NCBI Taxonomy" id="68249"/>
    <lineage>
        <taxon>Bacteria</taxon>
        <taxon>Bacillati</taxon>
        <taxon>Actinomycetota</taxon>
        <taxon>Actinomycetes</taxon>
        <taxon>Kitasatosporales</taxon>
        <taxon>Streptomycetaceae</taxon>
        <taxon>Streptomyces</taxon>
    </lineage>
</organism>
<dbReference type="KEGG" id="spac:B1H29_36795"/>
<name>A0A1S6J1G3_9ACTN</name>
<dbReference type="AlphaFoldDB" id="A0A1S6J1G3"/>
<dbReference type="InterPro" id="IPR013382">
    <property type="entry name" value="CRISPR-assoc_prot_Cse2"/>
</dbReference>
<gene>
    <name evidence="1" type="ORF">B1H29_00265</name>
    <name evidence="2" type="ORF">B1H29_36795</name>
</gene>
<dbReference type="Pfam" id="PF09485">
    <property type="entry name" value="CRISPR_Cse2"/>
    <property type="match status" value="1"/>
</dbReference>
<protein>
    <recommendedName>
        <fullName evidence="4">Type I-E CRISPR-associated protein Cse2/CasB</fullName>
    </recommendedName>
</protein>
<accession>A0A1S6J1G3</accession>
<dbReference type="Gene3D" id="1.10.520.40">
    <property type="entry name" value="CRISPR-associated protein Cse2"/>
    <property type="match status" value="1"/>
</dbReference>
<dbReference type="EMBL" id="CP019724">
    <property type="protein sequence ID" value="AQS65595.1"/>
    <property type="molecule type" value="Genomic_DNA"/>
</dbReference>
<evidence type="ECO:0000313" key="2">
    <source>
        <dbReference type="EMBL" id="AQS71658.1"/>
    </source>
</evidence>
<evidence type="ECO:0000313" key="1">
    <source>
        <dbReference type="EMBL" id="AQS65595.1"/>
    </source>
</evidence>
<dbReference type="EMBL" id="CP019724">
    <property type="protein sequence ID" value="AQS71658.1"/>
    <property type="molecule type" value="Genomic_DNA"/>
</dbReference>
<dbReference type="InterPro" id="IPR038287">
    <property type="entry name" value="Cse2_sf"/>
</dbReference>
<reference evidence="1 3" key="1">
    <citation type="submission" date="2017-02" db="EMBL/GenBank/DDBJ databases">
        <title>Streptomyces pactum ACT12 Genome sequencing and assembly.</title>
        <authorList>
            <person name="Xue Q."/>
            <person name="Yan X."/>
            <person name="Jia L."/>
            <person name="Yan H."/>
        </authorList>
    </citation>
    <scope>NUCLEOTIDE SEQUENCE [LARGE SCALE GENOMIC DNA]</scope>
    <source>
        <strain evidence="1 3">ACT12</strain>
    </source>
</reference>
<dbReference type="Proteomes" id="UP000189443">
    <property type="component" value="Chromosome"/>
</dbReference>
<sequence>MNTVRRACATPEGRATLRQGLADHLDNPWPLYVHLMPAGGIPVGEDTPHHALRQAEHPFLLVAALYAVHDAPNPRAGDKPLTVKQPAPAKPWENLGWSLARAARVGMRRETATGLLSHLCELDYEAFMAELPSTISLLRSSNIPVRWPVLLRDSIRYQRWAPDVRIDWARSYTTPAGSKETSK</sequence>
<dbReference type="KEGG" id="spac:B1H29_00265"/>
<dbReference type="NCBIfam" id="TIGR02548">
    <property type="entry name" value="casB_cse2"/>
    <property type="match status" value="1"/>
</dbReference>
<evidence type="ECO:0008006" key="4">
    <source>
        <dbReference type="Google" id="ProtNLM"/>
    </source>
</evidence>
<evidence type="ECO:0000313" key="3">
    <source>
        <dbReference type="Proteomes" id="UP000189443"/>
    </source>
</evidence>
<keyword evidence="3" id="KW-1185">Reference proteome</keyword>
<proteinExistence type="predicted"/>